<accession>A0A844H1W2</accession>
<evidence type="ECO:0000313" key="1">
    <source>
        <dbReference type="EMBL" id="MTH33241.1"/>
    </source>
</evidence>
<dbReference type="CDD" id="cd16439">
    <property type="entry name" value="beta_Kdo_transferase_KpsC_2"/>
    <property type="match status" value="1"/>
</dbReference>
<dbReference type="RefSeq" id="WP_155062795.1">
    <property type="nucleotide sequence ID" value="NZ_WMIF01000001.1"/>
</dbReference>
<protein>
    <submittedName>
        <fullName evidence="1">Capsular polysaccharide biosynthesis protein</fullName>
    </submittedName>
</protein>
<dbReference type="AlphaFoldDB" id="A0A844H1W2"/>
<gene>
    <name evidence="1" type="ORF">GL279_01365</name>
</gene>
<name>A0A844H1W2_9RHOB</name>
<dbReference type="GO" id="GO:0015774">
    <property type="term" value="P:polysaccharide transport"/>
    <property type="evidence" value="ECO:0007669"/>
    <property type="project" value="InterPro"/>
</dbReference>
<dbReference type="InterPro" id="IPR007833">
    <property type="entry name" value="Capsule_polysaccharide_synth"/>
</dbReference>
<dbReference type="Pfam" id="PF05159">
    <property type="entry name" value="Capsule_synth"/>
    <property type="match status" value="3"/>
</dbReference>
<dbReference type="Proteomes" id="UP000442533">
    <property type="component" value="Unassembled WGS sequence"/>
</dbReference>
<dbReference type="OrthoDB" id="543755at2"/>
<comment type="caution">
    <text evidence="1">The sequence shown here is derived from an EMBL/GenBank/DDBJ whole genome shotgun (WGS) entry which is preliminary data.</text>
</comment>
<evidence type="ECO:0000313" key="2">
    <source>
        <dbReference type="Proteomes" id="UP000442533"/>
    </source>
</evidence>
<reference evidence="1 2" key="1">
    <citation type="submission" date="2019-11" db="EMBL/GenBank/DDBJ databases">
        <authorList>
            <person name="Dong K."/>
        </authorList>
    </citation>
    <scope>NUCLEOTIDE SEQUENCE [LARGE SCALE GENOMIC DNA]</scope>
    <source>
        <strain evidence="1 2">JCM 17370</strain>
    </source>
</reference>
<proteinExistence type="predicted"/>
<dbReference type="EMBL" id="WMIF01000001">
    <property type="protein sequence ID" value="MTH33241.1"/>
    <property type="molecule type" value="Genomic_DNA"/>
</dbReference>
<keyword evidence="2" id="KW-1185">Reference proteome</keyword>
<sequence length="670" mass="72689">MTQADKAAGISRRLFVFNGGFFTGPRLRRILGLAGWQVTVGLPGPGDTVGLWGASPTAWRGEAVARRRGARLLRVEDAFLRSILPGRAARRNGPPVARRGPIGLLLDPIGLHFRADVPSLLEQLILDPQTADWQDRARSGIRRLIAADLSKYNAHLPEAADQPSLPPGYVLVIDQTGGDASLAGAGRAEFLDMLRAARDENPGLPILIRSHPETAAGFRPGHFSRDDLRPGDAFSDGPISPWALLGGAARVYAMSSQLGYEAMLAGHRPRIFGQPFYAGWGLSDDAQAFPRRRPAPIEALFAASHLRGPVWYDPCRDRLTDFETALHQIEAEAKAWQQDHAGHLAYGMRLWKRPFIARAFGGARPVRFTTTPGPQVTLAWANRASETPGALRVEDGFLRSRGLGAALVPPLSLVADDLGIYYDPTRESRFEQLMAASLSDEDRARALALGRALVTSGITKYNLAGQLPKLPPGRRILVPGQVEDDASVRLGGGAERSNLALLERVRAENPDAVLIYKPHPDVEAGLRPGLIAPARMTELADVVAHEASPAALLAEIDELWTITSTMGFEALLRGLPVTTLGAPFYAGWGLTRDLGPMPERRRLRADLAQLTHVALIAYPRYFDPVSGLPCPPEVVLERLADPELGLAGPGLRILAKAQGLFSGHAWLWRR</sequence>
<organism evidence="1 2">
    <name type="scientific">Paracoccus limosus</name>
    <dbReference type="NCBI Taxonomy" id="913252"/>
    <lineage>
        <taxon>Bacteria</taxon>
        <taxon>Pseudomonadati</taxon>
        <taxon>Pseudomonadota</taxon>
        <taxon>Alphaproteobacteria</taxon>
        <taxon>Rhodobacterales</taxon>
        <taxon>Paracoccaceae</taxon>
        <taxon>Paracoccus</taxon>
    </lineage>
</organism>
<dbReference type="GO" id="GO:0000271">
    <property type="term" value="P:polysaccharide biosynthetic process"/>
    <property type="evidence" value="ECO:0007669"/>
    <property type="project" value="InterPro"/>
</dbReference>